<evidence type="ECO:0000256" key="3">
    <source>
        <dbReference type="SAM" id="Phobius"/>
    </source>
</evidence>
<dbReference type="HOGENOM" id="CLU_010284_1_0_6"/>
<dbReference type="GeneID" id="88225084"/>
<dbReference type="STRING" id="243233.MCA2914"/>
<feature type="region of interest" description="Disordered" evidence="2">
    <location>
        <begin position="915"/>
        <end position="940"/>
    </location>
</feature>
<accession>Q602Z3</accession>
<proteinExistence type="predicted"/>
<evidence type="ECO:0000313" key="5">
    <source>
        <dbReference type="EMBL" id="AAU91005.1"/>
    </source>
</evidence>
<evidence type="ECO:0000256" key="2">
    <source>
        <dbReference type="SAM" id="MobiDB-lite"/>
    </source>
</evidence>
<reference evidence="5 6" key="1">
    <citation type="journal article" date="2004" name="PLoS Biol.">
        <title>Genomic insights into methanotrophy: the complete genome sequence of Methylococcus capsulatus (Bath).</title>
        <authorList>
            <person name="Ward N.L."/>
            <person name="Larsen O."/>
            <person name="Sakwa J."/>
            <person name="Bruseth L."/>
            <person name="Khouri H.M."/>
            <person name="Durkin A.S."/>
            <person name="Dimitrov G."/>
            <person name="Jiang L."/>
            <person name="Scanlan D."/>
            <person name="Kang K.H."/>
            <person name="Lewis M.R."/>
            <person name="Nelson K.E."/>
            <person name="Methe B.A."/>
            <person name="Wu M."/>
            <person name="Heidelberg J.F."/>
            <person name="Paulsen I.T."/>
            <person name="Fouts D.E."/>
            <person name="Ravel J."/>
            <person name="Tettelin H."/>
            <person name="Ren Q."/>
            <person name="Read T.D."/>
            <person name="DeBoy R.T."/>
            <person name="Seshadri R."/>
            <person name="Salzberg S.L."/>
            <person name="Jensen H.B."/>
            <person name="Birkeland N.K."/>
            <person name="Nelson W.C."/>
            <person name="Dodson R.J."/>
            <person name="Grindhaug S.H."/>
            <person name="Holt I.E."/>
            <person name="Eidhammer I."/>
            <person name="Jonasen I."/>
            <person name="Vanaken S."/>
            <person name="Utterback T.R."/>
            <person name="Feldblyum T.V."/>
            <person name="Fraser C.M."/>
            <person name="Lillehaug J.R."/>
            <person name="Eisen J.A."/>
        </authorList>
    </citation>
    <scope>NUCLEOTIDE SEQUENCE [LARGE SCALE GENOMIC DNA]</scope>
    <source>
        <strain evidence="6">ATCC 33009 / NCIMB 11132 / Bath</strain>
    </source>
</reference>
<dbReference type="NCBIfam" id="TIGR01760">
    <property type="entry name" value="tape_meas_TP901"/>
    <property type="match status" value="1"/>
</dbReference>
<dbReference type="RefSeq" id="WP_010962109.1">
    <property type="nucleotide sequence ID" value="NC_002977.6"/>
</dbReference>
<dbReference type="EMBL" id="AE017282">
    <property type="protein sequence ID" value="AAU91005.1"/>
    <property type="molecule type" value="Genomic_DNA"/>
</dbReference>
<dbReference type="PANTHER" id="PTHR37813">
    <property type="entry name" value="FELS-2 PROPHAGE PROTEIN"/>
    <property type="match status" value="1"/>
</dbReference>
<gene>
    <name evidence="5" type="ordered locus">MCA2914</name>
</gene>
<keyword evidence="1" id="KW-1188">Viral release from host cell</keyword>
<feature type="transmembrane region" description="Helical" evidence="3">
    <location>
        <begin position="691"/>
        <end position="710"/>
    </location>
</feature>
<organism evidence="5 6">
    <name type="scientific">Methylococcus capsulatus (strain ATCC 33009 / NCIMB 11132 / Bath)</name>
    <dbReference type="NCBI Taxonomy" id="243233"/>
    <lineage>
        <taxon>Bacteria</taxon>
        <taxon>Pseudomonadati</taxon>
        <taxon>Pseudomonadota</taxon>
        <taxon>Gammaproteobacteria</taxon>
        <taxon>Methylococcales</taxon>
        <taxon>Methylococcaceae</taxon>
        <taxon>Methylococcus</taxon>
    </lineage>
</organism>
<dbReference type="InterPro" id="IPR010090">
    <property type="entry name" value="Phage_tape_meas"/>
</dbReference>
<evidence type="ECO:0000256" key="1">
    <source>
        <dbReference type="ARBA" id="ARBA00022612"/>
    </source>
</evidence>
<keyword evidence="3" id="KW-0472">Membrane</keyword>
<dbReference type="Pfam" id="PF10145">
    <property type="entry name" value="PhageMin_Tail"/>
    <property type="match status" value="1"/>
</dbReference>
<keyword evidence="3" id="KW-0812">Transmembrane</keyword>
<evidence type="ECO:0000259" key="4">
    <source>
        <dbReference type="Pfam" id="PF10145"/>
    </source>
</evidence>
<dbReference type="Proteomes" id="UP000006821">
    <property type="component" value="Chromosome"/>
</dbReference>
<dbReference type="KEGG" id="mca:MCA2914"/>
<dbReference type="PANTHER" id="PTHR37813:SF1">
    <property type="entry name" value="FELS-2 PROPHAGE PROTEIN"/>
    <property type="match status" value="1"/>
</dbReference>
<feature type="domain" description="Phage tail tape measure protein" evidence="4">
    <location>
        <begin position="157"/>
        <end position="357"/>
    </location>
</feature>
<dbReference type="AlphaFoldDB" id="Q602Z3"/>
<dbReference type="eggNOG" id="COG5283">
    <property type="taxonomic scope" value="Bacteria"/>
</dbReference>
<name>Q602Z3_METCA</name>
<evidence type="ECO:0000313" key="6">
    <source>
        <dbReference type="Proteomes" id="UP000006821"/>
    </source>
</evidence>
<keyword evidence="3" id="KW-1133">Transmembrane helix</keyword>
<feature type="region of interest" description="Disordered" evidence="2">
    <location>
        <begin position="869"/>
        <end position="899"/>
    </location>
</feature>
<sequence length="993" mass="103124">MAKELAFGIVIGAALSSAFTAAFGNAKKTIDTLGASVRDLTDKQKTLGATIQKSGRLAQESLAPLHRDYERLGRLIDEIRRRQEALTASLARGAALKQERADLRGQALETVGTGAALGAPVVASVRLAGNFQDQLRDIAITGEFTTAQENRLGAAVRESALKWNQTQAEIASGIGVLVAGGVQDAQALDRYTPVLAKAATATRASMADLGSVLLAFDNNLKVSADQSESALNMLAYAGKRGQFEIRDSAKWLPALAPMFQTLGVTGKEAVAEIGAALQIARKGAGTNDEAANNFRNFLAKLTSPDTLKDFDKAGIDLQSSLKNAAKRGISPMEAMMDTITAYIGSKGPQAAAAFKQALSLEDAQKRAEALQALSGSFRLGELFQDMQAMSFIRPMLANRAEYKDIKQGALGAANQDLIGADFQKRTQGFNESLKAFRIGMSEVGLVVGEALLPPLTDLLQTVRPVIREFGQFASAHPGVIRGVVGLTAGLLGGKLAVLAVRYAVNLLVSPFNALATATQLVLGKWTLLKTALQFGPLARAGGALSAAGSAALGAGRALGGILLSGFRLAGAATLGFGRSIASPLLSGLRLAGAAAAGFGRILIGSFLAGLRLAGVAALELGRFSAGALLSGLRLASTAAAGLGRILIGSALAGLRLAWLAALELGRILGGALISGLKLAAQAVMFLGRALLFTPIGAAVAIIAGAAFLIWKNWDALKARFAPLWDQVKGIFGRALSWFKTLPDVFKAIGSNLLEGLRSGIMAKWESVKAGLSSIASGIKDTFKSALGIHSPSRVFAGYGADIGQGLIEGVTGQKDAVAETLGKLVRFPQPPVIRVHTELGSSTGPERSGLAPVSLDAGLGRELGRVLPFAKPDSKGNGADSKGNGVESPAATTDTPARLLGRKFGDAALRVRQGSDVASGADGHARTFRSVHQPQGRSGEQVVIHFNPTIHVSGAEDAGKAKAAVTEALELSLRDFERVAAQASHARARTGYR</sequence>
<protein>
    <submittedName>
        <fullName evidence="5">Prophage MuMc02, tail tape measure protein, TP901 family</fullName>
    </submittedName>
</protein>